<dbReference type="Pfam" id="PF13558">
    <property type="entry name" value="SbcC_Walker_B"/>
    <property type="match status" value="1"/>
</dbReference>
<feature type="coiled-coil region" evidence="4">
    <location>
        <begin position="383"/>
        <end position="422"/>
    </location>
</feature>
<keyword evidence="7" id="KW-0378">Hydrolase</keyword>
<keyword evidence="4" id="KW-0175">Coiled coil</keyword>
<dbReference type="PANTHER" id="PTHR32114">
    <property type="entry name" value="ABC TRANSPORTER ABCH.3"/>
    <property type="match status" value="1"/>
</dbReference>
<evidence type="ECO:0000313" key="8">
    <source>
        <dbReference type="Proteomes" id="UP000535437"/>
    </source>
</evidence>
<feature type="compositionally biased region" description="Basic and acidic residues" evidence="5">
    <location>
        <begin position="541"/>
        <end position="561"/>
    </location>
</feature>
<dbReference type="SUPFAM" id="SSF52540">
    <property type="entry name" value="P-loop containing nucleoside triphosphate hydrolases"/>
    <property type="match status" value="1"/>
</dbReference>
<feature type="compositionally biased region" description="Basic and acidic residues" evidence="5">
    <location>
        <begin position="569"/>
        <end position="581"/>
    </location>
</feature>
<sequence length="1077" mass="119535">MRLHRLRLTAFGPFPGTEEIDFDALSADGLFLLHGRTGSGKTTVLDAVTFALYGDVPGQRDVAGLHSHLAPPEREPSVELEFTQSDRRWLIRRTPPHRRPSRRAKTGFVAQNQTVLLQVHDGEQWREVTSGVQAASKEIQDILPLDRHQFTKVILLPQGEFAQFLHANSMEKQKLLQKLFDTTLFQSLEAELNDRAKQLRERIARAEHRVEVTADGVRSQAQAMLKPALGEDLSRFTAVPPGELGEALELLADWLARDLARSVETAAAEEGAARDRAEVLRRRRTLLQGLAAHEERRAAHEARREAVQQHRTELTRHQQATEIRHWFVNAERLEHEAGTRRDHAAEQIVALRATLGAQQDVDTDGTAAAALVSADGTPDPQPLRVLLDELAQLRGALQEQDAARLERRRREVDDELTLARRRVGEQQEICRRLDEEITGIAEGEQKLAAAWQDVEELEHRSRVLEGFLRLHRRRAELAGQLDQRRGRADKARAAALEAERTEQSADARRRRLLAGHLSTVARRLAADLVSGEPCLVCGSTDHPDPARGADQEASEEPAREVGEEDVEQATEHLHDAARARARADSAFEAAREAVRELEEDLSELARQLREAGGADPDPADPAPATRVEVCAGEALVETAAAELEDAQRRHDMAEQSLRDQRRREADLARLREELAAARRGRLAGGHALERAEAEVDRLTHEITTSDVLLTRLRGSHPDVGARLTALELLETRCREAETVLNRWRDAEGSARAARESARQHLQDSPVAAEEELDSALLDDAAVHDHQKMIQAWNREEQRLGLAEESQDIVAAHALREEEPTLPEEVTVRAAEQHAEAADARHHQAQSARDRFEDRRRAAGEACLRMTAALRARDGELAEHRRLAELASTLNGAGPDNPRRMTLTSYVLAGRLERVASAATRHLQTMSEGRYQLLHDDAEGTGRRHGLELKVHDEHSDHERPTSSLSGGETFMASLAMALGLAEVVQSEAGGVGLESLFIDEGFGSLDEESLDHVMAALHRLQGEGRRVGVVSHVTEMHRAIPTQLQVIRRRTGSTVSMLIPGAIDSPQHSAEDTLSVP</sequence>
<protein>
    <recommendedName>
        <fullName evidence="3">Nuclease SbcCD subunit C</fullName>
    </recommendedName>
</protein>
<evidence type="ECO:0000256" key="4">
    <source>
        <dbReference type="SAM" id="Coils"/>
    </source>
</evidence>
<dbReference type="InterPro" id="IPR038729">
    <property type="entry name" value="Rad50/SbcC_AAA"/>
</dbReference>
<dbReference type="Proteomes" id="UP000535437">
    <property type="component" value="Unassembled WGS sequence"/>
</dbReference>
<evidence type="ECO:0000256" key="2">
    <source>
        <dbReference type="ARBA" id="ARBA00011322"/>
    </source>
</evidence>
<feature type="domain" description="Rad50/SbcC-type AAA" evidence="6">
    <location>
        <begin position="5"/>
        <end position="202"/>
    </location>
</feature>
<dbReference type="RefSeq" id="WP_179540223.1">
    <property type="nucleotide sequence ID" value="NZ_JACCFY010000001.1"/>
</dbReference>
<feature type="region of interest" description="Disordered" evidence="5">
    <location>
        <begin position="539"/>
        <end position="581"/>
    </location>
</feature>
<dbReference type="PANTHER" id="PTHR32114:SF2">
    <property type="entry name" value="ABC TRANSPORTER ABCH.3"/>
    <property type="match status" value="1"/>
</dbReference>
<keyword evidence="8" id="KW-1185">Reference proteome</keyword>
<comment type="subunit">
    <text evidence="2">Heterodimer of SbcC and SbcD.</text>
</comment>
<dbReference type="Gene3D" id="3.40.50.300">
    <property type="entry name" value="P-loop containing nucleotide triphosphate hydrolases"/>
    <property type="match status" value="2"/>
</dbReference>
<dbReference type="GO" id="GO:0004527">
    <property type="term" value="F:exonuclease activity"/>
    <property type="evidence" value="ECO:0007669"/>
    <property type="project" value="UniProtKB-KW"/>
</dbReference>
<keyword evidence="7" id="KW-0540">Nuclease</keyword>
<dbReference type="InterPro" id="IPR027417">
    <property type="entry name" value="P-loop_NTPase"/>
</dbReference>
<keyword evidence="7" id="KW-0269">Exonuclease</keyword>
<evidence type="ECO:0000256" key="3">
    <source>
        <dbReference type="ARBA" id="ARBA00013368"/>
    </source>
</evidence>
<reference evidence="7 8" key="1">
    <citation type="submission" date="2020-07" db="EMBL/GenBank/DDBJ databases">
        <title>Sequencing the genomes of 1000 actinobacteria strains.</title>
        <authorList>
            <person name="Klenk H.-P."/>
        </authorList>
    </citation>
    <scope>NUCLEOTIDE SEQUENCE [LARGE SCALE GENOMIC DNA]</scope>
    <source>
        <strain evidence="7 8">DSM 15475</strain>
    </source>
</reference>
<evidence type="ECO:0000313" key="7">
    <source>
        <dbReference type="EMBL" id="NYJ76634.1"/>
    </source>
</evidence>
<dbReference type="Pfam" id="PF13476">
    <property type="entry name" value="AAA_23"/>
    <property type="match status" value="1"/>
</dbReference>
<dbReference type="AlphaFoldDB" id="A0A7Z0GII0"/>
<evidence type="ECO:0000259" key="6">
    <source>
        <dbReference type="Pfam" id="PF13476"/>
    </source>
</evidence>
<comment type="caution">
    <text evidence="7">The sequence shown here is derived from an EMBL/GenBank/DDBJ whole genome shotgun (WGS) entry which is preliminary data.</text>
</comment>
<dbReference type="EMBL" id="JACCFY010000001">
    <property type="protein sequence ID" value="NYJ76634.1"/>
    <property type="molecule type" value="Genomic_DNA"/>
</dbReference>
<evidence type="ECO:0000256" key="5">
    <source>
        <dbReference type="SAM" id="MobiDB-lite"/>
    </source>
</evidence>
<gene>
    <name evidence="7" type="ORF">HNR09_000045</name>
</gene>
<comment type="similarity">
    <text evidence="1">Belongs to the SMC family. SbcC subfamily.</text>
</comment>
<organism evidence="7 8">
    <name type="scientific">Nesterenkonia xinjiangensis</name>
    <dbReference type="NCBI Taxonomy" id="225327"/>
    <lineage>
        <taxon>Bacteria</taxon>
        <taxon>Bacillati</taxon>
        <taxon>Actinomycetota</taxon>
        <taxon>Actinomycetes</taxon>
        <taxon>Micrococcales</taxon>
        <taxon>Micrococcaceae</taxon>
        <taxon>Nesterenkonia</taxon>
    </lineage>
</organism>
<accession>A0A7Z0GII0</accession>
<proteinExistence type="inferred from homology"/>
<evidence type="ECO:0000256" key="1">
    <source>
        <dbReference type="ARBA" id="ARBA00006930"/>
    </source>
</evidence>
<name>A0A7Z0GII0_9MICC</name>
<dbReference type="GO" id="GO:0016887">
    <property type="term" value="F:ATP hydrolysis activity"/>
    <property type="evidence" value="ECO:0007669"/>
    <property type="project" value="InterPro"/>
</dbReference>
<dbReference type="GO" id="GO:0006302">
    <property type="term" value="P:double-strand break repair"/>
    <property type="evidence" value="ECO:0007669"/>
    <property type="project" value="InterPro"/>
</dbReference>